<dbReference type="EMBL" id="JADCKF010000008">
    <property type="protein sequence ID" value="MBE5056223.1"/>
    <property type="molecule type" value="Genomic_DNA"/>
</dbReference>
<keyword evidence="1" id="KW-0472">Membrane</keyword>
<feature type="transmembrane region" description="Helical" evidence="1">
    <location>
        <begin position="111"/>
        <end position="129"/>
    </location>
</feature>
<organism evidence="2 3">
    <name type="scientific">Pseudoflavonifractor gallinarum</name>
    <dbReference type="NCBI Taxonomy" id="2779352"/>
    <lineage>
        <taxon>Bacteria</taxon>
        <taxon>Bacillati</taxon>
        <taxon>Bacillota</taxon>
        <taxon>Clostridia</taxon>
        <taxon>Eubacteriales</taxon>
        <taxon>Oscillospiraceae</taxon>
        <taxon>Pseudoflavonifractor</taxon>
    </lineage>
</organism>
<evidence type="ECO:0000313" key="3">
    <source>
        <dbReference type="Proteomes" id="UP000806211"/>
    </source>
</evidence>
<feature type="transmembrane region" description="Helical" evidence="1">
    <location>
        <begin position="85"/>
        <end position="105"/>
    </location>
</feature>
<evidence type="ECO:0008006" key="4">
    <source>
        <dbReference type="Google" id="ProtNLM"/>
    </source>
</evidence>
<protein>
    <recommendedName>
        <fullName evidence="4">DUF2335 domain-containing protein</fullName>
    </recommendedName>
</protein>
<comment type="caution">
    <text evidence="2">The sequence shown here is derived from an EMBL/GenBank/DDBJ whole genome shotgun (WGS) entry which is preliminary data.</text>
</comment>
<reference evidence="2 3" key="1">
    <citation type="submission" date="2020-10" db="EMBL/GenBank/DDBJ databases">
        <title>ChiBAC.</title>
        <authorList>
            <person name="Zenner C."/>
            <person name="Hitch T.C.A."/>
            <person name="Clavel T."/>
        </authorList>
    </citation>
    <scope>NUCLEOTIDE SEQUENCE [LARGE SCALE GENOMIC DNA]</scope>
    <source>
        <strain evidence="2 3">DSM 107456</strain>
    </source>
</reference>
<dbReference type="Proteomes" id="UP000806211">
    <property type="component" value="Unassembled WGS sequence"/>
</dbReference>
<proteinExistence type="predicted"/>
<gene>
    <name evidence="2" type="ORF">INF37_09460</name>
</gene>
<evidence type="ECO:0000256" key="1">
    <source>
        <dbReference type="SAM" id="Phobius"/>
    </source>
</evidence>
<name>A0ABR9RC07_9FIRM</name>
<sequence length="133" mass="15366">MTREELIHRQESLRQEIVHLTFLTHGPDAAPFLSMPKDAPERALFTRMEEQLAEKKEQLHELDTQIEQTSSPVSRFRETSRNLRGVIWFVTIFMLIVTLSFAMVWDDPTVKLLGAATLLMFLLALWSSFSSES</sequence>
<dbReference type="RefSeq" id="WP_193537942.1">
    <property type="nucleotide sequence ID" value="NZ_JADCKF010000008.1"/>
</dbReference>
<keyword evidence="1" id="KW-0812">Transmembrane</keyword>
<keyword evidence="1" id="KW-1133">Transmembrane helix</keyword>
<keyword evidence="3" id="KW-1185">Reference proteome</keyword>
<evidence type="ECO:0000313" key="2">
    <source>
        <dbReference type="EMBL" id="MBE5056223.1"/>
    </source>
</evidence>
<accession>A0ABR9RC07</accession>